<dbReference type="InterPro" id="IPR000037">
    <property type="entry name" value="SsrA-bd_prot"/>
</dbReference>
<organism evidence="4 5">
    <name type="scientific">candidate division WOR-1 bacterium RIFOXYB2_FULL_37_13</name>
    <dbReference type="NCBI Taxonomy" id="1802579"/>
    <lineage>
        <taxon>Bacteria</taxon>
        <taxon>Bacillati</taxon>
        <taxon>Saganbacteria</taxon>
    </lineage>
</organism>
<evidence type="ECO:0000313" key="4">
    <source>
        <dbReference type="EMBL" id="OGC21011.1"/>
    </source>
</evidence>
<comment type="function">
    <text evidence="3">Required for rescue of stalled ribosomes mediated by trans-translation. Binds to transfer-messenger RNA (tmRNA), required for stable association of tmRNA with ribosomes. tmRNA and SmpB together mimic tRNA shape, replacing the anticodon stem-loop with SmpB. tmRNA is encoded by the ssrA gene; the 2 termini fold to resemble tRNA(Ala) and it encodes a 'tag peptide', a short internal open reading frame. During trans-translation Ala-aminoacylated tmRNA acts like a tRNA, entering the A-site of stalled ribosomes, displacing the stalled mRNA. The ribosome then switches to translate the ORF on the tmRNA; the nascent peptide is terminated with the 'tag peptide' encoded by the tmRNA and targeted for degradation. The ribosome is freed to recommence translation, which seems to be the essential function of trans-translation.</text>
</comment>
<evidence type="ECO:0000256" key="1">
    <source>
        <dbReference type="ARBA" id="ARBA00022490"/>
    </source>
</evidence>
<comment type="similarity">
    <text evidence="3">Belongs to the SmpB family.</text>
</comment>
<dbReference type="EMBL" id="MEUB01000051">
    <property type="protein sequence ID" value="OGC21011.1"/>
    <property type="molecule type" value="Genomic_DNA"/>
</dbReference>
<dbReference type="Proteomes" id="UP000178417">
    <property type="component" value="Unassembled WGS sequence"/>
</dbReference>
<dbReference type="GO" id="GO:0003723">
    <property type="term" value="F:RNA binding"/>
    <property type="evidence" value="ECO:0007669"/>
    <property type="project" value="UniProtKB-UniRule"/>
</dbReference>
<dbReference type="GO" id="GO:0070929">
    <property type="term" value="P:trans-translation"/>
    <property type="evidence" value="ECO:0007669"/>
    <property type="project" value="UniProtKB-UniRule"/>
</dbReference>
<dbReference type="PROSITE" id="PS01317">
    <property type="entry name" value="SSRP"/>
    <property type="match status" value="1"/>
</dbReference>
<proteinExistence type="inferred from homology"/>
<evidence type="ECO:0000256" key="2">
    <source>
        <dbReference type="ARBA" id="ARBA00022884"/>
    </source>
</evidence>
<dbReference type="NCBIfam" id="NF003843">
    <property type="entry name" value="PRK05422.1"/>
    <property type="match status" value="1"/>
</dbReference>
<keyword evidence="1 3" id="KW-0963">Cytoplasm</keyword>
<comment type="subcellular location">
    <subcellularLocation>
        <location evidence="3">Cytoplasm</location>
    </subcellularLocation>
    <text evidence="3">The tmRNA-SmpB complex associates with stalled 70S ribosomes.</text>
</comment>
<dbReference type="AlphaFoldDB" id="A0A1F4SKP9"/>
<evidence type="ECO:0000256" key="3">
    <source>
        <dbReference type="HAMAP-Rule" id="MF_00023"/>
    </source>
</evidence>
<dbReference type="Pfam" id="PF01668">
    <property type="entry name" value="SmpB"/>
    <property type="match status" value="1"/>
</dbReference>
<dbReference type="InterPro" id="IPR023620">
    <property type="entry name" value="SmpB"/>
</dbReference>
<gene>
    <name evidence="3" type="primary">smpB</name>
    <name evidence="4" type="ORF">A2310_00635</name>
</gene>
<dbReference type="SUPFAM" id="SSF74982">
    <property type="entry name" value="Small protein B (SmpB)"/>
    <property type="match status" value="1"/>
</dbReference>
<dbReference type="PANTHER" id="PTHR30308:SF2">
    <property type="entry name" value="SSRA-BINDING PROTEIN"/>
    <property type="match status" value="1"/>
</dbReference>
<dbReference type="InterPro" id="IPR020081">
    <property type="entry name" value="SsrA-bd_prot_CS"/>
</dbReference>
<dbReference type="Gene3D" id="2.40.280.10">
    <property type="match status" value="1"/>
</dbReference>
<dbReference type="GO" id="GO:0005829">
    <property type="term" value="C:cytosol"/>
    <property type="evidence" value="ECO:0007669"/>
    <property type="project" value="TreeGrafter"/>
</dbReference>
<dbReference type="PANTHER" id="PTHR30308">
    <property type="entry name" value="TMRNA-BINDING COMPONENT OF TRANS-TRANSLATION TAGGING COMPLEX"/>
    <property type="match status" value="1"/>
</dbReference>
<sequence>MSKFYKVIAENRKAYYDYNIIETYQAGIVLSGSEVKSLRLGKINLKDGFARVESGEIWLYNTHIGTYERSSDKLDPYRQRKLLLKKQELRKIIGRVAERGYTLVPLKVYFSGDWAKVDLSVAKAKKKYEKKEKLIRKNADKEIERALKGNRL</sequence>
<keyword evidence="2 3" id="KW-0694">RNA-binding</keyword>
<protein>
    <recommendedName>
        <fullName evidence="3">SsrA-binding protein</fullName>
    </recommendedName>
    <alternativeName>
        <fullName evidence="3">Small protein B</fullName>
    </alternativeName>
</protein>
<evidence type="ECO:0000313" key="5">
    <source>
        <dbReference type="Proteomes" id="UP000178417"/>
    </source>
</evidence>
<dbReference type="HAMAP" id="MF_00023">
    <property type="entry name" value="SmpB"/>
    <property type="match status" value="1"/>
</dbReference>
<dbReference type="NCBIfam" id="TIGR00086">
    <property type="entry name" value="smpB"/>
    <property type="match status" value="1"/>
</dbReference>
<reference evidence="4 5" key="1">
    <citation type="journal article" date="2016" name="Nat. Commun.">
        <title>Thousands of microbial genomes shed light on interconnected biogeochemical processes in an aquifer system.</title>
        <authorList>
            <person name="Anantharaman K."/>
            <person name="Brown C.T."/>
            <person name="Hug L.A."/>
            <person name="Sharon I."/>
            <person name="Castelle C.J."/>
            <person name="Probst A.J."/>
            <person name="Thomas B.C."/>
            <person name="Singh A."/>
            <person name="Wilkins M.J."/>
            <person name="Karaoz U."/>
            <person name="Brodie E.L."/>
            <person name="Williams K.H."/>
            <person name="Hubbard S.S."/>
            <person name="Banfield J.F."/>
        </authorList>
    </citation>
    <scope>NUCLEOTIDE SEQUENCE [LARGE SCALE GENOMIC DNA]</scope>
</reference>
<name>A0A1F4SKP9_UNCSA</name>
<dbReference type="STRING" id="1802579.A2310_00635"/>
<dbReference type="CDD" id="cd09294">
    <property type="entry name" value="SmpB"/>
    <property type="match status" value="1"/>
</dbReference>
<accession>A0A1F4SKP9</accession>
<comment type="caution">
    <text evidence="4">The sequence shown here is derived from an EMBL/GenBank/DDBJ whole genome shotgun (WGS) entry which is preliminary data.</text>
</comment>
<dbReference type="GO" id="GO:0070930">
    <property type="term" value="P:trans-translation-dependent protein tagging"/>
    <property type="evidence" value="ECO:0007669"/>
    <property type="project" value="TreeGrafter"/>
</dbReference>